<dbReference type="InterPro" id="IPR048324">
    <property type="entry name" value="ZSWIM1-3_RNaseH-like"/>
</dbReference>
<keyword evidence="4" id="KW-1185">Reference proteome</keyword>
<dbReference type="InterPro" id="IPR007527">
    <property type="entry name" value="Znf_SWIM"/>
</dbReference>
<keyword evidence="1" id="KW-0863">Zinc-finger</keyword>
<dbReference type="Pfam" id="PF04434">
    <property type="entry name" value="SWIM"/>
    <property type="match status" value="1"/>
</dbReference>
<dbReference type="EMBL" id="JAHXZJ010002982">
    <property type="protein sequence ID" value="KAH0534730.1"/>
    <property type="molecule type" value="Genomic_DNA"/>
</dbReference>
<proteinExistence type="predicted"/>
<evidence type="ECO:0000313" key="3">
    <source>
        <dbReference type="EMBL" id="KAH0534730.1"/>
    </source>
</evidence>
<dbReference type="AlphaFoldDB" id="A0AAV7HS99"/>
<reference evidence="3 4" key="1">
    <citation type="journal article" date="2021" name="J. Hered.">
        <title>A chromosome-level genome assembly of the parasitoid wasp, Cotesia glomerata (Hymenoptera: Braconidae).</title>
        <authorList>
            <person name="Pinto B.J."/>
            <person name="Weis J.J."/>
            <person name="Gamble T."/>
            <person name="Ode P.J."/>
            <person name="Paul R."/>
            <person name="Zaspel J.M."/>
        </authorList>
    </citation>
    <scope>NUCLEOTIDE SEQUENCE [LARGE SCALE GENOMIC DNA]</scope>
    <source>
        <strain evidence="3">CgM1</strain>
    </source>
</reference>
<accession>A0AAV7HS99</accession>
<dbReference type="InterPro" id="IPR052579">
    <property type="entry name" value="Zinc_finger_SWIM"/>
</dbReference>
<dbReference type="PANTHER" id="PTHR31569:SF4">
    <property type="entry name" value="SWIM-TYPE DOMAIN-CONTAINING PROTEIN"/>
    <property type="match status" value="1"/>
</dbReference>
<dbReference type="Proteomes" id="UP000826195">
    <property type="component" value="Unassembled WGS sequence"/>
</dbReference>
<dbReference type="Pfam" id="PF21056">
    <property type="entry name" value="ZSWIM1-3_RNaseH-like"/>
    <property type="match status" value="1"/>
</dbReference>
<gene>
    <name evidence="3" type="ORF">KQX54_007414</name>
</gene>
<evidence type="ECO:0000256" key="1">
    <source>
        <dbReference type="PROSITE-ProRule" id="PRU00325"/>
    </source>
</evidence>
<feature type="domain" description="SWIM-type" evidence="2">
    <location>
        <begin position="219"/>
        <end position="250"/>
    </location>
</feature>
<protein>
    <recommendedName>
        <fullName evidence="2">SWIM-type domain-containing protein</fullName>
    </recommendedName>
</protein>
<comment type="caution">
    <text evidence="3">The sequence shown here is derived from an EMBL/GenBank/DDBJ whole genome shotgun (WGS) entry which is preliminary data.</text>
</comment>
<keyword evidence="1" id="KW-0479">Metal-binding</keyword>
<name>A0AAV7HS99_COTGL</name>
<dbReference type="GO" id="GO:0008270">
    <property type="term" value="F:zinc ion binding"/>
    <property type="evidence" value="ECO:0007669"/>
    <property type="project" value="UniProtKB-KW"/>
</dbReference>
<evidence type="ECO:0000259" key="2">
    <source>
        <dbReference type="PROSITE" id="PS50966"/>
    </source>
</evidence>
<dbReference type="PANTHER" id="PTHR31569">
    <property type="entry name" value="SWIM-TYPE DOMAIN-CONTAINING PROTEIN"/>
    <property type="match status" value="1"/>
</dbReference>
<keyword evidence="1" id="KW-0862">Zinc</keyword>
<dbReference type="PROSITE" id="PS50966">
    <property type="entry name" value="ZF_SWIM"/>
    <property type="match status" value="1"/>
</dbReference>
<sequence>MVQTGNGRGEIVGAAIIKNEDASTLQWVAKCFKQENSNACSKIRCFMSDKDLNERNAFIKWSETEDQYNHFYEILCKTAPDCVLNYFNKNWHSNRHEWSKYSMIKGNFGNLTNNIVESMNKQIKVITELRSTLCNFGKNFFALLKSQNQETNLKSATNYLKRLNLNDTEDNSIQQQYADYLTTYAYKKINKELSTYKRIVLSNYSPDTDESTIATKLSTYVTSSSQCSCHFFQSNNLPCRHIMAHRAFVNKPIFDHNLCANKWSKKYEVQLHETSSLGSTIISKIPVRSIKIVSQRRKALSERANDLIEISSLSTGETYKKKEELLDKLIEGWRQGRIGKIVFKDEFEPRCSRQK</sequence>
<organism evidence="3 4">
    <name type="scientific">Cotesia glomerata</name>
    <name type="common">Lepidopteran parasitic wasp</name>
    <name type="synonym">Apanteles glomeratus</name>
    <dbReference type="NCBI Taxonomy" id="32391"/>
    <lineage>
        <taxon>Eukaryota</taxon>
        <taxon>Metazoa</taxon>
        <taxon>Ecdysozoa</taxon>
        <taxon>Arthropoda</taxon>
        <taxon>Hexapoda</taxon>
        <taxon>Insecta</taxon>
        <taxon>Pterygota</taxon>
        <taxon>Neoptera</taxon>
        <taxon>Endopterygota</taxon>
        <taxon>Hymenoptera</taxon>
        <taxon>Apocrita</taxon>
        <taxon>Ichneumonoidea</taxon>
        <taxon>Braconidae</taxon>
        <taxon>Microgastrinae</taxon>
        <taxon>Cotesia</taxon>
    </lineage>
</organism>
<evidence type="ECO:0000313" key="4">
    <source>
        <dbReference type="Proteomes" id="UP000826195"/>
    </source>
</evidence>